<evidence type="ECO:0000313" key="4">
    <source>
        <dbReference type="EMBL" id="KAK1152091.1"/>
    </source>
</evidence>
<dbReference type="EMBL" id="JAGXEW010000048">
    <property type="protein sequence ID" value="KAK1152091.1"/>
    <property type="molecule type" value="Genomic_DNA"/>
</dbReference>
<evidence type="ECO:0000256" key="1">
    <source>
        <dbReference type="ARBA" id="ARBA00023157"/>
    </source>
</evidence>
<dbReference type="Proteomes" id="UP001230051">
    <property type="component" value="Unassembled WGS sequence"/>
</dbReference>
<dbReference type="InterPro" id="IPR001846">
    <property type="entry name" value="VWF_type-D"/>
</dbReference>
<dbReference type="InterPro" id="IPR014853">
    <property type="entry name" value="VWF/SSPO/ZAN-like_Cys-rich_dom"/>
</dbReference>
<dbReference type="PANTHER" id="PTHR11339">
    <property type="entry name" value="EXTRACELLULAR MATRIX GLYCOPROTEIN RELATED"/>
    <property type="match status" value="1"/>
</dbReference>
<dbReference type="Pfam" id="PF08742">
    <property type="entry name" value="C8"/>
    <property type="match status" value="1"/>
</dbReference>
<comment type="caution">
    <text evidence="4">The sequence shown here is derived from an EMBL/GenBank/DDBJ whole genome shotgun (WGS) entry which is preliminary data.</text>
</comment>
<dbReference type="PANTHER" id="PTHR11339:SF411">
    <property type="entry name" value="MUCIN-2 ISOFORM X1"/>
    <property type="match status" value="1"/>
</dbReference>
<keyword evidence="1" id="KW-1015">Disulfide bond</keyword>
<keyword evidence="5" id="KW-1185">Reference proteome</keyword>
<dbReference type="InterPro" id="IPR050780">
    <property type="entry name" value="Mucin_vWF_Thrombospondin_sf"/>
</dbReference>
<organism evidence="4 5">
    <name type="scientific">Acipenser oxyrinchus oxyrinchus</name>
    <dbReference type="NCBI Taxonomy" id="40147"/>
    <lineage>
        <taxon>Eukaryota</taxon>
        <taxon>Metazoa</taxon>
        <taxon>Chordata</taxon>
        <taxon>Craniata</taxon>
        <taxon>Vertebrata</taxon>
        <taxon>Euteleostomi</taxon>
        <taxon>Actinopterygii</taxon>
        <taxon>Chondrostei</taxon>
        <taxon>Acipenseriformes</taxon>
        <taxon>Acipenseridae</taxon>
        <taxon>Acipenser</taxon>
    </lineage>
</organism>
<evidence type="ECO:0000313" key="5">
    <source>
        <dbReference type="Proteomes" id="UP001230051"/>
    </source>
</evidence>
<dbReference type="SMART" id="SM00832">
    <property type="entry name" value="C8"/>
    <property type="match status" value="1"/>
</dbReference>
<dbReference type="SUPFAM" id="SSF57603">
    <property type="entry name" value="FnI-like domain"/>
    <property type="match status" value="1"/>
</dbReference>
<evidence type="ECO:0000256" key="2">
    <source>
        <dbReference type="ARBA" id="ARBA00023180"/>
    </source>
</evidence>
<dbReference type="GO" id="GO:0031012">
    <property type="term" value="C:extracellular matrix"/>
    <property type="evidence" value="ECO:0007669"/>
    <property type="project" value="TreeGrafter"/>
</dbReference>
<protein>
    <submittedName>
        <fullName evidence="4">Mucin-2-like</fullName>
    </submittedName>
</protein>
<gene>
    <name evidence="4" type="primary">MUC5AC</name>
    <name evidence="4" type="ORF">AOXY_G31685</name>
</gene>
<keyword evidence="2" id="KW-0325">Glycoprotein</keyword>
<dbReference type="Pfam" id="PF00094">
    <property type="entry name" value="VWD"/>
    <property type="match status" value="1"/>
</dbReference>
<dbReference type="GO" id="GO:0005615">
    <property type="term" value="C:extracellular space"/>
    <property type="evidence" value="ECO:0007669"/>
    <property type="project" value="TreeGrafter"/>
</dbReference>
<feature type="domain" description="VWF/SSPO/Zonadhesin-like cysteine-rich" evidence="3">
    <location>
        <begin position="190"/>
        <end position="264"/>
    </location>
</feature>
<name>A0AAD8CKC8_ACIOX</name>
<proteinExistence type="predicted"/>
<dbReference type="AlphaFoldDB" id="A0AAD8CKC8"/>
<accession>A0AAD8CKC8</accession>
<sequence length="274" mass="30192">MRKCPCKHRDELFYPGESITVDCNTCTCLEGMFKCTTEDCNMICNVYSQSQYLLFDQFWEKYPSGDCEIQLLAGSDQGSGFESSSAPVITMKGSDIEVNGTDDGDGVHIFKAGFYNIVVSKAGFTVYYDTHLDIIIELSPAHKGAVSGMCGDADGSTRKESAVSALDFGKMNLLTECTIPPAPSTTEEHTKYIESRCSILRSKEFGFCHAEVNVDSYYSACMEESLLCKDGDSCLCFCTSIAAYSRACCRKGIPVEWRNADLCPAPCEYYNRGN</sequence>
<evidence type="ECO:0000259" key="3">
    <source>
        <dbReference type="SMART" id="SM00832"/>
    </source>
</evidence>
<reference evidence="4" key="1">
    <citation type="submission" date="2022-02" db="EMBL/GenBank/DDBJ databases">
        <title>Atlantic sturgeon de novo genome assembly.</title>
        <authorList>
            <person name="Stock M."/>
            <person name="Klopp C."/>
            <person name="Guiguen Y."/>
            <person name="Cabau C."/>
            <person name="Parinello H."/>
            <person name="Santidrian Yebra-Pimentel E."/>
            <person name="Kuhl H."/>
            <person name="Dirks R.P."/>
            <person name="Guessner J."/>
            <person name="Wuertz S."/>
            <person name="Du K."/>
            <person name="Schartl M."/>
        </authorList>
    </citation>
    <scope>NUCLEOTIDE SEQUENCE</scope>
    <source>
        <strain evidence="4">STURGEONOMICS-FGT-2020</strain>
        <tissue evidence="4">Whole blood</tissue>
    </source>
</reference>